<keyword evidence="4" id="KW-0862">Zinc</keyword>
<evidence type="ECO:0000313" key="6">
    <source>
        <dbReference type="EMBL" id="ACL05646.1"/>
    </source>
</evidence>
<dbReference type="EMBL" id="CP001322">
    <property type="protein sequence ID" value="ACL05646.1"/>
    <property type="molecule type" value="Genomic_DNA"/>
</dbReference>
<evidence type="ECO:0000313" key="7">
    <source>
        <dbReference type="Proteomes" id="UP000000739"/>
    </source>
</evidence>
<evidence type="ECO:0000256" key="2">
    <source>
        <dbReference type="ARBA" id="ARBA00022723"/>
    </source>
</evidence>
<dbReference type="eggNOG" id="COG0491">
    <property type="taxonomic scope" value="Bacteria"/>
</dbReference>
<protein>
    <submittedName>
        <fullName evidence="6">Beta-lactamase domain protein</fullName>
    </submittedName>
</protein>
<feature type="domain" description="Metallo-beta-lactamase" evidence="5">
    <location>
        <begin position="12"/>
        <end position="189"/>
    </location>
</feature>
<dbReference type="PANTHER" id="PTHR46233:SF3">
    <property type="entry name" value="HYDROXYACYLGLUTATHIONE HYDROLASE GLOC"/>
    <property type="match status" value="1"/>
</dbReference>
<keyword evidence="2" id="KW-0479">Metal-binding</keyword>
<evidence type="ECO:0000256" key="4">
    <source>
        <dbReference type="ARBA" id="ARBA00022833"/>
    </source>
</evidence>
<evidence type="ECO:0000256" key="1">
    <source>
        <dbReference type="ARBA" id="ARBA00001947"/>
    </source>
</evidence>
<dbReference type="KEGG" id="dal:Dalk_3960"/>
<dbReference type="GO" id="GO:0046872">
    <property type="term" value="F:metal ion binding"/>
    <property type="evidence" value="ECO:0007669"/>
    <property type="project" value="UniProtKB-KW"/>
</dbReference>
<dbReference type="AlphaFoldDB" id="B8FJH7"/>
<evidence type="ECO:0000256" key="3">
    <source>
        <dbReference type="ARBA" id="ARBA00022801"/>
    </source>
</evidence>
<dbReference type="PANTHER" id="PTHR46233">
    <property type="entry name" value="HYDROXYACYLGLUTATHIONE HYDROLASE GLOC"/>
    <property type="match status" value="1"/>
</dbReference>
<sequence length="206" mass="21885">MIIRQLAVGPLQANCFIVGCEKTNQAVVIDPGGEADKILMSLANHKLTLTAILNTHGHFDHVEGNKGLKDATGCDIYIHEEDAPMLQMVSSLASSFGLQMQNSPPADKFLKEGDVITVGEESLKVLHTPGHSPGGVSFCADGVVFVGDTLFAGSIGRTDLPGGSYNQLIASVKDKIFPLGDECVVCAGHGPETTVGREKMYNPFFQ</sequence>
<dbReference type="InterPro" id="IPR051453">
    <property type="entry name" value="MBL_Glyoxalase_II"/>
</dbReference>
<keyword evidence="3" id="KW-0378">Hydrolase</keyword>
<dbReference type="Gene3D" id="3.60.15.10">
    <property type="entry name" value="Ribonuclease Z/Hydroxyacylglutathione hydrolase-like"/>
    <property type="match status" value="1"/>
</dbReference>
<dbReference type="GO" id="GO:0016787">
    <property type="term" value="F:hydrolase activity"/>
    <property type="evidence" value="ECO:0007669"/>
    <property type="project" value="UniProtKB-KW"/>
</dbReference>
<dbReference type="Proteomes" id="UP000000739">
    <property type="component" value="Chromosome"/>
</dbReference>
<accession>B8FJH7</accession>
<name>B8FJH7_DESAL</name>
<evidence type="ECO:0000259" key="5">
    <source>
        <dbReference type="SMART" id="SM00849"/>
    </source>
</evidence>
<dbReference type="Pfam" id="PF00753">
    <property type="entry name" value="Lactamase_B"/>
    <property type="match status" value="1"/>
</dbReference>
<dbReference type="SUPFAM" id="SSF56281">
    <property type="entry name" value="Metallo-hydrolase/oxidoreductase"/>
    <property type="match status" value="1"/>
</dbReference>
<dbReference type="RefSeq" id="WP_015948695.1">
    <property type="nucleotide sequence ID" value="NC_011768.1"/>
</dbReference>
<proteinExistence type="predicted"/>
<organism evidence="6 7">
    <name type="scientific">Desulfatibacillum aliphaticivorans</name>
    <dbReference type="NCBI Taxonomy" id="218208"/>
    <lineage>
        <taxon>Bacteria</taxon>
        <taxon>Pseudomonadati</taxon>
        <taxon>Thermodesulfobacteriota</taxon>
        <taxon>Desulfobacteria</taxon>
        <taxon>Desulfobacterales</taxon>
        <taxon>Desulfatibacillaceae</taxon>
        <taxon>Desulfatibacillum</taxon>
    </lineage>
</organism>
<dbReference type="InterPro" id="IPR036866">
    <property type="entry name" value="RibonucZ/Hydroxyglut_hydro"/>
</dbReference>
<dbReference type="HOGENOM" id="CLU_030571_5_4_7"/>
<dbReference type="PROSITE" id="PS51257">
    <property type="entry name" value="PROKAR_LIPOPROTEIN"/>
    <property type="match status" value="1"/>
</dbReference>
<dbReference type="SMART" id="SM00849">
    <property type="entry name" value="Lactamase_B"/>
    <property type="match status" value="1"/>
</dbReference>
<dbReference type="InterPro" id="IPR001279">
    <property type="entry name" value="Metallo-B-lactamas"/>
</dbReference>
<keyword evidence="7" id="KW-1185">Reference proteome</keyword>
<comment type="cofactor">
    <cofactor evidence="1">
        <name>Zn(2+)</name>
        <dbReference type="ChEBI" id="CHEBI:29105"/>
    </cofactor>
</comment>
<reference evidence="6 7" key="1">
    <citation type="journal article" date="2012" name="Environ. Microbiol.">
        <title>The genome sequence of Desulfatibacillum alkenivorans AK-01: a blueprint for anaerobic alkane oxidation.</title>
        <authorList>
            <person name="Callaghan A.V."/>
            <person name="Morris B.E."/>
            <person name="Pereira I.A."/>
            <person name="McInerney M.J."/>
            <person name="Austin R.N."/>
            <person name="Groves J.T."/>
            <person name="Kukor J.J."/>
            <person name="Suflita J.M."/>
            <person name="Young L.Y."/>
            <person name="Zylstra G.J."/>
            <person name="Wawrik B."/>
        </authorList>
    </citation>
    <scope>NUCLEOTIDE SEQUENCE [LARGE SCALE GENOMIC DNA]</scope>
    <source>
        <strain evidence="6 7">AK-01</strain>
    </source>
</reference>
<dbReference type="CDD" id="cd06262">
    <property type="entry name" value="metallo-hydrolase-like_MBL-fold"/>
    <property type="match status" value="1"/>
</dbReference>
<gene>
    <name evidence="6" type="ordered locus">Dalk_3960</name>
</gene>